<feature type="region of interest" description="Disordered" evidence="1">
    <location>
        <begin position="109"/>
        <end position="156"/>
    </location>
</feature>
<feature type="compositionally biased region" description="Polar residues" evidence="1">
    <location>
        <begin position="109"/>
        <end position="120"/>
    </location>
</feature>
<proteinExistence type="predicted"/>
<dbReference type="HOGENOM" id="CLU_1685993_0_0_1"/>
<dbReference type="Proteomes" id="UP000000589">
    <property type="component" value="Chromosome 1"/>
</dbReference>
<sequence>MGKVSPEHPHFGKGPALGSRPHQASEPCLALPYRSPSMRTAASRAATMSAAPTTPTCSPTSAAATLCAWTVAAGCSMSSPTSQAASTSCVAGTTLTTSSGWVSVTLSAPAASSPTPVLTGSRSTSERTTEAKWWRSQTTAPTCRTASTSVTSTPST</sequence>
<evidence type="ECO:0000313" key="3">
    <source>
        <dbReference type="MGI" id="MGI:88525"/>
    </source>
</evidence>
<organism evidence="2 4">
    <name type="scientific">Mus musculus</name>
    <name type="common">Mouse</name>
    <dbReference type="NCBI Taxonomy" id="10090"/>
    <lineage>
        <taxon>Eukaryota</taxon>
        <taxon>Metazoa</taxon>
        <taxon>Chordata</taxon>
        <taxon>Craniata</taxon>
        <taxon>Vertebrata</taxon>
        <taxon>Euteleostomi</taxon>
        <taxon>Mammalia</taxon>
        <taxon>Eutheria</taxon>
        <taxon>Euarchontoglires</taxon>
        <taxon>Glires</taxon>
        <taxon>Rodentia</taxon>
        <taxon>Myomorpha</taxon>
        <taxon>Muroidea</taxon>
        <taxon>Muridae</taxon>
        <taxon>Murinae</taxon>
        <taxon>Mus</taxon>
        <taxon>Mus</taxon>
    </lineage>
</organism>
<reference evidence="2 4" key="1">
    <citation type="journal article" date="2009" name="PLoS Biol.">
        <title>Lineage-specific biology revealed by a finished genome assembly of the mouse.</title>
        <authorList>
            <consortium name="Mouse Genome Sequencing Consortium"/>
            <person name="Church D.M."/>
            <person name="Goodstadt L."/>
            <person name="Hillier L.W."/>
            <person name="Zody M.C."/>
            <person name="Goldstein S."/>
            <person name="She X."/>
            <person name="Bult C.J."/>
            <person name="Agarwala R."/>
            <person name="Cherry J.L."/>
            <person name="DiCuccio M."/>
            <person name="Hlavina W."/>
            <person name="Kapustin Y."/>
            <person name="Meric P."/>
            <person name="Maglott D."/>
            <person name="Birtle Z."/>
            <person name="Marques A.C."/>
            <person name="Graves T."/>
            <person name="Zhou S."/>
            <person name="Teague B."/>
            <person name="Potamousis K."/>
            <person name="Churas C."/>
            <person name="Place M."/>
            <person name="Herschleb J."/>
            <person name="Runnheim R."/>
            <person name="Forrest D."/>
            <person name="Amos-Landgraf J."/>
            <person name="Schwartz D.C."/>
            <person name="Cheng Z."/>
            <person name="Lindblad-Toh K."/>
            <person name="Eichler E.E."/>
            <person name="Ponting C.P."/>
        </authorList>
    </citation>
    <scope>NUCLEOTIDE SEQUENCE [LARGE SCALE GENOMIC DNA]</scope>
    <source>
        <strain evidence="2 4">C57BL/6J</strain>
    </source>
</reference>
<protein>
    <submittedName>
        <fullName evidence="2">Crystallin, gamma E</fullName>
    </submittedName>
</protein>
<dbReference type="OrthoDB" id="8407241at2759"/>
<dbReference type="AlphaFoldDB" id="E0CXE4"/>
<keyword evidence="4" id="KW-1185">Reference proteome</keyword>
<reference evidence="2" key="4">
    <citation type="submission" date="2025-09" db="UniProtKB">
        <authorList>
            <consortium name="Ensembl"/>
        </authorList>
    </citation>
    <scope>IDENTIFICATION</scope>
    <source>
        <strain evidence="2">C57BL/6J</strain>
    </source>
</reference>
<feature type="compositionally biased region" description="Basic and acidic residues" evidence="1">
    <location>
        <begin position="124"/>
        <end position="133"/>
    </location>
</feature>
<feature type="compositionally biased region" description="Low complexity" evidence="1">
    <location>
        <begin position="145"/>
        <end position="156"/>
    </location>
</feature>
<reference evidence="2 4" key="2">
    <citation type="journal article" date="2011" name="PLoS Biol.">
        <title>Modernizing reference genome assemblies.</title>
        <authorList>
            <person name="Church D.M."/>
            <person name="Schneider V.A."/>
            <person name="Graves T."/>
            <person name="Auger K."/>
            <person name="Cunningham F."/>
            <person name="Bouk N."/>
            <person name="Chen H.C."/>
            <person name="Agarwala R."/>
            <person name="McLaren W.M."/>
            <person name="Ritchie G.R."/>
            <person name="Albracht D."/>
            <person name="Kremitzki M."/>
            <person name="Rock S."/>
            <person name="Kotkiewicz H."/>
            <person name="Kremitzki C."/>
            <person name="Wollam A."/>
            <person name="Trani L."/>
            <person name="Fulton L."/>
            <person name="Fulton R."/>
            <person name="Matthews L."/>
            <person name="Whitehead S."/>
            <person name="Chow W."/>
            <person name="Torrance J."/>
            <person name="Dunn M."/>
            <person name="Harden G."/>
            <person name="Threadgold G."/>
            <person name="Wood J."/>
            <person name="Collins J."/>
            <person name="Heath P."/>
            <person name="Griffiths G."/>
            <person name="Pelan S."/>
            <person name="Grafham D."/>
            <person name="Eichler E.E."/>
            <person name="Weinstock G."/>
            <person name="Mardis E.R."/>
            <person name="Wilson R.K."/>
            <person name="Howe K."/>
            <person name="Flicek P."/>
            <person name="Hubbard T."/>
        </authorList>
    </citation>
    <scope>NUCLEOTIDE SEQUENCE [LARGE SCALE GENOMIC DNA]</scope>
    <source>
        <strain evidence="2 4">C57BL/6J</strain>
    </source>
</reference>
<dbReference type="AGR" id="MGI:88525"/>
<feature type="compositionally biased region" description="Polar residues" evidence="1">
    <location>
        <begin position="135"/>
        <end position="144"/>
    </location>
</feature>
<gene>
    <name evidence="2 3" type="primary">Cryge</name>
</gene>
<evidence type="ECO:0000313" key="2">
    <source>
        <dbReference type="Ensembl" id="ENSMUSP00000124711.2"/>
    </source>
</evidence>
<dbReference type="GeneTree" id="ENSGT00940000163272"/>
<feature type="compositionally biased region" description="Basic and acidic residues" evidence="1">
    <location>
        <begin position="1"/>
        <end position="10"/>
    </location>
</feature>
<name>E0CXE4_MOUSE</name>
<feature type="region of interest" description="Disordered" evidence="1">
    <location>
        <begin position="1"/>
        <end position="27"/>
    </location>
</feature>
<accession>E0CXE4</accession>
<reference evidence="2" key="3">
    <citation type="submission" date="2025-08" db="UniProtKB">
        <authorList>
            <consortium name="Ensembl"/>
        </authorList>
    </citation>
    <scope>IDENTIFICATION</scope>
    <source>
        <strain evidence="2">C57BL/6J</strain>
    </source>
</reference>
<dbReference type="VEuPathDB" id="HostDB:ENSMUSG00000070870"/>
<dbReference type="ExpressionAtlas" id="E0CXE4">
    <property type="expression patterns" value="baseline and differential"/>
</dbReference>
<dbReference type="MGI" id="MGI:88525">
    <property type="gene designation" value="Cryge"/>
</dbReference>
<evidence type="ECO:0000256" key="1">
    <source>
        <dbReference type="SAM" id="MobiDB-lite"/>
    </source>
</evidence>
<dbReference type="Bgee" id="ENSMUSG00000070870">
    <property type="expression patterns" value="Expressed in lens of camera-type eye and 33 other cell types or tissues"/>
</dbReference>
<evidence type="ECO:0000313" key="4">
    <source>
        <dbReference type="Proteomes" id="UP000000589"/>
    </source>
</evidence>
<dbReference type="Ensembl" id="ENSMUST00000161960.2">
    <property type="protein sequence ID" value="ENSMUSP00000124711.2"/>
    <property type="gene ID" value="ENSMUSG00000070870.7"/>
</dbReference>